<dbReference type="AlphaFoldDB" id="A0A0H2S7R3"/>
<feature type="compositionally biased region" description="Polar residues" evidence="1">
    <location>
        <begin position="1"/>
        <end position="10"/>
    </location>
</feature>
<dbReference type="SMART" id="SM01233">
    <property type="entry name" value="HABP4_PAI-RBP1"/>
    <property type="match status" value="1"/>
</dbReference>
<evidence type="ECO:0000256" key="1">
    <source>
        <dbReference type="SAM" id="MobiDB-lite"/>
    </source>
</evidence>
<feature type="compositionally biased region" description="Polar residues" evidence="1">
    <location>
        <begin position="126"/>
        <end position="139"/>
    </location>
</feature>
<dbReference type="GO" id="GO:0003723">
    <property type="term" value="F:RNA binding"/>
    <property type="evidence" value="ECO:0007669"/>
    <property type="project" value="InterPro"/>
</dbReference>
<feature type="region of interest" description="Disordered" evidence="1">
    <location>
        <begin position="1"/>
        <end position="211"/>
    </location>
</feature>
<feature type="compositionally biased region" description="Basic and acidic residues" evidence="1">
    <location>
        <begin position="302"/>
        <end position="315"/>
    </location>
</feature>
<evidence type="ECO:0000313" key="3">
    <source>
        <dbReference type="EMBL" id="KLO20297.1"/>
    </source>
</evidence>
<feature type="compositionally biased region" description="Basic and acidic residues" evidence="1">
    <location>
        <begin position="80"/>
        <end position="93"/>
    </location>
</feature>
<evidence type="ECO:0000259" key="2">
    <source>
        <dbReference type="SMART" id="SM01233"/>
    </source>
</evidence>
<dbReference type="Gene3D" id="6.10.140.1040">
    <property type="match status" value="1"/>
</dbReference>
<feature type="compositionally biased region" description="Polar residues" evidence="1">
    <location>
        <begin position="35"/>
        <end position="44"/>
    </location>
</feature>
<feature type="domain" description="Hyaluronan/mRNA-binding protein" evidence="2">
    <location>
        <begin position="116"/>
        <end position="244"/>
    </location>
</feature>
<feature type="compositionally biased region" description="Basic and acidic residues" evidence="1">
    <location>
        <begin position="20"/>
        <end position="33"/>
    </location>
</feature>
<dbReference type="OrthoDB" id="5390558at2759"/>
<protein>
    <recommendedName>
        <fullName evidence="2">Hyaluronan/mRNA-binding protein domain-containing protein</fullName>
    </recommendedName>
</protein>
<dbReference type="GO" id="GO:0005737">
    <property type="term" value="C:cytoplasm"/>
    <property type="evidence" value="ECO:0007669"/>
    <property type="project" value="TreeGrafter"/>
</dbReference>
<dbReference type="PANTHER" id="PTHR12299">
    <property type="entry name" value="HYALURONIC ACID-BINDING PROTEIN 4"/>
    <property type="match status" value="1"/>
</dbReference>
<feature type="compositionally biased region" description="Gly residues" evidence="1">
    <location>
        <begin position="49"/>
        <end position="65"/>
    </location>
</feature>
<reference evidence="3 4" key="1">
    <citation type="submission" date="2015-04" db="EMBL/GenBank/DDBJ databases">
        <title>Complete genome sequence of Schizopora paradoxa KUC8140, a cosmopolitan wood degrader in East Asia.</title>
        <authorList>
            <consortium name="DOE Joint Genome Institute"/>
            <person name="Min B."/>
            <person name="Park H."/>
            <person name="Jang Y."/>
            <person name="Kim J.-J."/>
            <person name="Kim K.H."/>
            <person name="Pangilinan J."/>
            <person name="Lipzen A."/>
            <person name="Riley R."/>
            <person name="Grigoriev I.V."/>
            <person name="Spatafora J.W."/>
            <person name="Choi I.-G."/>
        </authorList>
    </citation>
    <scope>NUCLEOTIDE SEQUENCE [LARGE SCALE GENOMIC DNA]</scope>
    <source>
        <strain evidence="3 4">KUC8140</strain>
    </source>
</reference>
<dbReference type="Pfam" id="PF04774">
    <property type="entry name" value="HABP4_PAI-RBP1"/>
    <property type="match status" value="1"/>
</dbReference>
<evidence type="ECO:0000313" key="4">
    <source>
        <dbReference type="Proteomes" id="UP000053477"/>
    </source>
</evidence>
<name>A0A0H2S7R3_9AGAM</name>
<feature type="compositionally biased region" description="Basic and acidic residues" evidence="1">
    <location>
        <begin position="326"/>
        <end position="335"/>
    </location>
</feature>
<dbReference type="InterPro" id="IPR039764">
    <property type="entry name" value="HABP4/SERBP1-like"/>
</dbReference>
<dbReference type="STRING" id="27342.A0A0H2S7R3"/>
<accession>A0A0H2S7R3</accession>
<dbReference type="InterPro" id="IPR006861">
    <property type="entry name" value="HABP4_PAIRBP1-bd"/>
</dbReference>
<proteinExistence type="predicted"/>
<keyword evidence="4" id="KW-1185">Reference proteome</keyword>
<gene>
    <name evidence="3" type="ORF">SCHPADRAFT_934888</name>
</gene>
<dbReference type="PANTHER" id="PTHR12299:SF17">
    <property type="entry name" value="AT19571P-RELATED"/>
    <property type="match status" value="1"/>
</dbReference>
<organism evidence="3 4">
    <name type="scientific">Schizopora paradoxa</name>
    <dbReference type="NCBI Taxonomy" id="27342"/>
    <lineage>
        <taxon>Eukaryota</taxon>
        <taxon>Fungi</taxon>
        <taxon>Dikarya</taxon>
        <taxon>Basidiomycota</taxon>
        <taxon>Agaricomycotina</taxon>
        <taxon>Agaricomycetes</taxon>
        <taxon>Hymenochaetales</taxon>
        <taxon>Schizoporaceae</taxon>
        <taxon>Schizopora</taxon>
    </lineage>
</organism>
<feature type="compositionally biased region" description="Basic and acidic residues" evidence="1">
    <location>
        <begin position="142"/>
        <end position="159"/>
    </location>
</feature>
<dbReference type="Proteomes" id="UP000053477">
    <property type="component" value="Unassembled WGS sequence"/>
</dbReference>
<dbReference type="EMBL" id="KQ085883">
    <property type="protein sequence ID" value="KLO20297.1"/>
    <property type="molecule type" value="Genomic_DNA"/>
</dbReference>
<dbReference type="InParanoid" id="A0A0H2S7R3"/>
<sequence>MSVASINPFSLLSEDTEVPEVAKVEKKETKADKTQAPQQATRGTQKPRGGAGSKGGRYYARGGGAKPQTREGGAEAEESAPAREERRNGDAGRGRGRGGGRGRGDRGGGRGAPGARGRTFDKHSQTGRTDTQKQVNQGWGSDEGKSELKAEEEGSKDAATETPVAASGDWAEGAGGDDAWGTPAPASGDAPAQEGAATPGERRRQEEEEDNTLTLEEYLKQQKEKLSTVVPKLGEDNVRKANEGEDVFEGAVLHAKDEEDAYFAGKTRNAPKQRSKAEKAKETIAYEGHFADASRGFRGRGRGGDRNGESREYRGRGRGGRGGRGAPREGGRGRAEANGNGNVDVADESAFPVLGA</sequence>
<dbReference type="GO" id="GO:0005634">
    <property type="term" value="C:nucleus"/>
    <property type="evidence" value="ECO:0007669"/>
    <property type="project" value="TreeGrafter"/>
</dbReference>
<feature type="region of interest" description="Disordered" evidence="1">
    <location>
        <begin position="292"/>
        <end position="356"/>
    </location>
</feature>